<reference evidence="2 3" key="1">
    <citation type="journal article" date="2024" name="BMC Genomics">
        <title>De novo assembly and annotation of Popillia japonica's genome with initial clues to its potential as an invasive pest.</title>
        <authorList>
            <person name="Cucini C."/>
            <person name="Boschi S."/>
            <person name="Funari R."/>
            <person name="Cardaioli E."/>
            <person name="Iannotti N."/>
            <person name="Marturano G."/>
            <person name="Paoli F."/>
            <person name="Bruttini M."/>
            <person name="Carapelli A."/>
            <person name="Frati F."/>
            <person name="Nardi F."/>
        </authorList>
    </citation>
    <scope>NUCLEOTIDE SEQUENCE [LARGE SCALE GENOMIC DNA]</scope>
    <source>
        <strain evidence="2">DMR45628</strain>
    </source>
</reference>
<name>A0AAW1IA00_POPJA</name>
<protein>
    <submittedName>
        <fullName evidence="2">Uncharacterized protein</fullName>
    </submittedName>
</protein>
<proteinExistence type="predicted"/>
<evidence type="ECO:0000313" key="2">
    <source>
        <dbReference type="EMBL" id="KAK9686160.1"/>
    </source>
</evidence>
<evidence type="ECO:0000313" key="3">
    <source>
        <dbReference type="Proteomes" id="UP001458880"/>
    </source>
</evidence>
<feature type="region of interest" description="Disordered" evidence="1">
    <location>
        <begin position="58"/>
        <end position="113"/>
    </location>
</feature>
<accession>A0AAW1IA00</accession>
<evidence type="ECO:0000256" key="1">
    <source>
        <dbReference type="SAM" id="MobiDB-lite"/>
    </source>
</evidence>
<comment type="caution">
    <text evidence="2">The sequence shown here is derived from an EMBL/GenBank/DDBJ whole genome shotgun (WGS) entry which is preliminary data.</text>
</comment>
<sequence>MTLEKIWIPGKIVKVLTSNTYLVLVSDKVRRMHVDHLKKDNTLPANLLITNLPYSSPQCPAEETEKSNLPTLTENKDLRTDISVPPLPCQFPTTTPELRRSQRTIGPPERLDL</sequence>
<keyword evidence="3" id="KW-1185">Reference proteome</keyword>
<dbReference type="EMBL" id="JASPKY010000726">
    <property type="protein sequence ID" value="KAK9686160.1"/>
    <property type="molecule type" value="Genomic_DNA"/>
</dbReference>
<organism evidence="2 3">
    <name type="scientific">Popillia japonica</name>
    <name type="common">Japanese beetle</name>
    <dbReference type="NCBI Taxonomy" id="7064"/>
    <lineage>
        <taxon>Eukaryota</taxon>
        <taxon>Metazoa</taxon>
        <taxon>Ecdysozoa</taxon>
        <taxon>Arthropoda</taxon>
        <taxon>Hexapoda</taxon>
        <taxon>Insecta</taxon>
        <taxon>Pterygota</taxon>
        <taxon>Neoptera</taxon>
        <taxon>Endopterygota</taxon>
        <taxon>Coleoptera</taxon>
        <taxon>Polyphaga</taxon>
        <taxon>Scarabaeiformia</taxon>
        <taxon>Scarabaeidae</taxon>
        <taxon>Rutelinae</taxon>
        <taxon>Popillia</taxon>
    </lineage>
</organism>
<gene>
    <name evidence="2" type="ORF">QE152_g37406</name>
</gene>
<dbReference type="AlphaFoldDB" id="A0AAW1IA00"/>
<dbReference type="Proteomes" id="UP001458880">
    <property type="component" value="Unassembled WGS sequence"/>
</dbReference>